<dbReference type="OrthoDB" id="582011at2"/>
<feature type="transmembrane region" description="Helical" evidence="1">
    <location>
        <begin position="43"/>
        <end position="65"/>
    </location>
</feature>
<keyword evidence="1" id="KW-0812">Transmembrane</keyword>
<evidence type="ECO:0000313" key="2">
    <source>
        <dbReference type="EMBL" id="ADN16211.1"/>
    </source>
</evidence>
<reference evidence="3" key="1">
    <citation type="journal article" date="2011" name="MBio">
        <title>Novel metabolic attributes of the genus Cyanothece, comprising a group of unicellular nitrogen-fixing Cyanobacteria.</title>
        <authorList>
            <person name="Bandyopadhyay A."/>
            <person name="Elvitigala T."/>
            <person name="Welsh E."/>
            <person name="Stockel J."/>
            <person name="Liberton M."/>
            <person name="Min H."/>
            <person name="Sherman L.A."/>
            <person name="Pakrasi H.B."/>
        </authorList>
    </citation>
    <scope>NUCLEOTIDE SEQUENCE [LARGE SCALE GENOMIC DNA]</scope>
    <source>
        <strain evidence="3">PCC 7822</strain>
    </source>
</reference>
<sequence length="216" mass="24920">MLENTGDSGSRSRDAVNGFKPEQFKPMKLYQKIKKRCSFQKNFSWFLLCVFFVLQYSLPIFLVVLGSLTASQEPVANFLNGIYQQGNLEADSKKTETLVSEIIFILGILTIFLGVTNTTIRPAESYDISAKFNNKFAQFEIDLDIEMSKFFTQKEDNCSEILKLLQSKNEELAKIIERYNEDRSLRPRQADIDLLNQKIEKLMVVQEDKNNMNNSK</sequence>
<dbReference type="RefSeq" id="WP_013324274.1">
    <property type="nucleotide sequence ID" value="NC_014501.1"/>
</dbReference>
<evidence type="ECO:0000313" key="3">
    <source>
        <dbReference type="Proteomes" id="UP000008206"/>
    </source>
</evidence>
<feature type="transmembrane region" description="Helical" evidence="1">
    <location>
        <begin position="102"/>
        <end position="120"/>
    </location>
</feature>
<name>E0UA19_GLOV7</name>
<dbReference type="Proteomes" id="UP000008206">
    <property type="component" value="Chromosome"/>
</dbReference>
<dbReference type="eggNOG" id="ENOG50347IE">
    <property type="taxonomic scope" value="Bacteria"/>
</dbReference>
<accession>E0UA19</accession>
<organism evidence="2 3">
    <name type="scientific">Gloeothece verrucosa (strain PCC 7822)</name>
    <name type="common">Cyanothece sp. (strain PCC 7822)</name>
    <dbReference type="NCBI Taxonomy" id="497965"/>
    <lineage>
        <taxon>Bacteria</taxon>
        <taxon>Bacillati</taxon>
        <taxon>Cyanobacteriota</taxon>
        <taxon>Cyanophyceae</taxon>
        <taxon>Oscillatoriophycideae</taxon>
        <taxon>Chroococcales</taxon>
        <taxon>Aphanothecaceae</taxon>
        <taxon>Gloeothece</taxon>
        <taxon>Gloeothece verrucosa</taxon>
    </lineage>
</organism>
<keyword evidence="1" id="KW-1133">Transmembrane helix</keyword>
<keyword evidence="3" id="KW-1185">Reference proteome</keyword>
<evidence type="ECO:0000256" key="1">
    <source>
        <dbReference type="SAM" id="Phobius"/>
    </source>
</evidence>
<evidence type="ECO:0008006" key="4">
    <source>
        <dbReference type="Google" id="ProtNLM"/>
    </source>
</evidence>
<dbReference type="AlphaFoldDB" id="E0UA19"/>
<protein>
    <recommendedName>
        <fullName evidence="4">SMODS and SLOG-associating 2TM effector domain-containing protein</fullName>
    </recommendedName>
</protein>
<dbReference type="KEGG" id="cyj:Cyan7822_4294"/>
<dbReference type="EMBL" id="CP002198">
    <property type="protein sequence ID" value="ADN16211.1"/>
    <property type="molecule type" value="Genomic_DNA"/>
</dbReference>
<keyword evidence="1" id="KW-0472">Membrane</keyword>
<proteinExistence type="predicted"/>
<dbReference type="HOGENOM" id="CLU_1275938_0_0_3"/>
<gene>
    <name evidence="2" type="ordered locus">Cyan7822_4294</name>
</gene>